<dbReference type="EMBL" id="FNDJ01000006">
    <property type="protein sequence ID" value="SDI67453.1"/>
    <property type="molecule type" value="Genomic_DNA"/>
</dbReference>
<evidence type="ECO:0000313" key="3">
    <source>
        <dbReference type="Proteomes" id="UP000199202"/>
    </source>
</evidence>
<dbReference type="GO" id="GO:0005737">
    <property type="term" value="C:cytoplasm"/>
    <property type="evidence" value="ECO:0007669"/>
    <property type="project" value="TreeGrafter"/>
</dbReference>
<dbReference type="Proteomes" id="UP000199202">
    <property type="component" value="Unassembled WGS sequence"/>
</dbReference>
<evidence type="ECO:0000259" key="1">
    <source>
        <dbReference type="PROSITE" id="PS51186"/>
    </source>
</evidence>
<accession>A0A1G8MHM8</accession>
<keyword evidence="3" id="KW-1185">Reference proteome</keyword>
<dbReference type="SUPFAM" id="SSF55729">
    <property type="entry name" value="Acyl-CoA N-acyltransferases (Nat)"/>
    <property type="match status" value="1"/>
</dbReference>
<dbReference type="PANTHER" id="PTHR43441:SF10">
    <property type="entry name" value="ACETYLTRANSFERASE"/>
    <property type="match status" value="1"/>
</dbReference>
<protein>
    <submittedName>
        <fullName evidence="2">Protein N-acetyltransferase, RimJ/RimL family</fullName>
    </submittedName>
</protein>
<dbReference type="GO" id="GO:1990189">
    <property type="term" value="F:protein N-terminal-serine acetyltransferase activity"/>
    <property type="evidence" value="ECO:0007669"/>
    <property type="project" value="TreeGrafter"/>
</dbReference>
<dbReference type="AlphaFoldDB" id="A0A1G8MHM8"/>
<dbReference type="Gene3D" id="3.40.630.30">
    <property type="match status" value="1"/>
</dbReference>
<dbReference type="InterPro" id="IPR000182">
    <property type="entry name" value="GNAT_dom"/>
</dbReference>
<dbReference type="InterPro" id="IPR051908">
    <property type="entry name" value="Ribosomal_N-acetyltransferase"/>
</dbReference>
<proteinExistence type="predicted"/>
<organism evidence="2 3">
    <name type="scientific">Nonomuraea jiangxiensis</name>
    <dbReference type="NCBI Taxonomy" id="633440"/>
    <lineage>
        <taxon>Bacteria</taxon>
        <taxon>Bacillati</taxon>
        <taxon>Actinomycetota</taxon>
        <taxon>Actinomycetes</taxon>
        <taxon>Streptosporangiales</taxon>
        <taxon>Streptosporangiaceae</taxon>
        <taxon>Nonomuraea</taxon>
    </lineage>
</organism>
<reference evidence="2 3" key="1">
    <citation type="submission" date="2016-10" db="EMBL/GenBank/DDBJ databases">
        <authorList>
            <person name="de Groot N.N."/>
        </authorList>
    </citation>
    <scope>NUCLEOTIDE SEQUENCE [LARGE SCALE GENOMIC DNA]</scope>
    <source>
        <strain evidence="2 3">CGMCC 4.6533</strain>
    </source>
</reference>
<sequence>MREWRAGDAPVVLSAFQVPDLRRQAPFPVLTLQDAHGWIASWQGAGHAFAVTVGGRVVGNVAVLGIDGHGGSGCVSYWVVPAARGRGIAAAATGAMARWAFGERGLRRLELRHRMNNPASCRVAVKAGFQAMGIERGKAGFQAMGVERGKPGFHAMGIERGRGGGGSAPYDVERHVRLATD</sequence>
<dbReference type="InterPro" id="IPR016181">
    <property type="entry name" value="Acyl_CoA_acyltransferase"/>
</dbReference>
<keyword evidence="2" id="KW-0808">Transferase</keyword>
<dbReference type="GO" id="GO:0008999">
    <property type="term" value="F:protein-N-terminal-alanine acetyltransferase activity"/>
    <property type="evidence" value="ECO:0007669"/>
    <property type="project" value="TreeGrafter"/>
</dbReference>
<dbReference type="PANTHER" id="PTHR43441">
    <property type="entry name" value="RIBOSOMAL-PROTEIN-SERINE ACETYLTRANSFERASE"/>
    <property type="match status" value="1"/>
</dbReference>
<evidence type="ECO:0000313" key="2">
    <source>
        <dbReference type="EMBL" id="SDI67453.1"/>
    </source>
</evidence>
<gene>
    <name evidence="2" type="ORF">SAMN05421869_106415</name>
</gene>
<dbReference type="Pfam" id="PF13302">
    <property type="entry name" value="Acetyltransf_3"/>
    <property type="match status" value="1"/>
</dbReference>
<name>A0A1G8MHM8_9ACTN</name>
<dbReference type="PROSITE" id="PS51186">
    <property type="entry name" value="GNAT"/>
    <property type="match status" value="1"/>
</dbReference>
<feature type="domain" description="N-acetyltransferase" evidence="1">
    <location>
        <begin position="1"/>
        <end position="149"/>
    </location>
</feature>
<dbReference type="STRING" id="633440.SAMN05421869_106415"/>